<feature type="region of interest" description="Disordered" evidence="2">
    <location>
        <begin position="39"/>
        <end position="58"/>
    </location>
</feature>
<dbReference type="InterPro" id="IPR032287">
    <property type="entry name" value="DUF4838"/>
</dbReference>
<feature type="compositionally biased region" description="Polar residues" evidence="2">
    <location>
        <begin position="43"/>
        <end position="58"/>
    </location>
</feature>
<evidence type="ECO:0000313" key="5">
    <source>
        <dbReference type="EMBL" id="RAV22565.1"/>
    </source>
</evidence>
<sequence length="1366" mass="152142">MKPIASVKKLFLMLLMLTIMLLSFGSAFNSNAVAHGEEGADIRSSTTASNGTDTQGYTATYDEPGTYGPSKGVDIVRNDVVVSVSGVTLHDIKIFGNLLLTDGIREGEVFLENVDVKGTMTVSSKDLTLHLDKKSKIDTLAIQELTHVTGQGKIDEAIVHEGAKGSTFEKAPKKVKKLSTPEPSETPAPTQTPEPTQSPTPTPEPTQTPEPTPASTPTSQPLAIVSQGQAHAVIVKPAQSGSEINEAAAAVADYIARATGVTLSVYTVAQLDGLILDPSTITIRIGAGSYTGNQELEDEVAALHPDGFLIAPEGHELIITGPTPVGTRNGAYAFLEKYAGVTWLFPGEEWIDVPQSDELLMPSEAWKDEPTAFSLRRTMNMGSQTVYGTIRSEWQRQNRTLSASEITLGHNIFTIFPVEKYGDTAKYPNFYPNNKPPAPGVQTGWQPCYSNPATVTAAIEHIKAYFHNNPKAIAFSLAANDIGGYCEENPAHPDYPNKINSVGVQHMSEIYYKWVNEVVEGVLQDYPDKWFGLYAYQQVMDPPSFPLNPRVIPVITKDRLAWVDPEVEAQGKAHLEAWSEKAEQLGWYDYMLSYVYPLPRVYPHLVEQLYAYAQDQNVLVHHWDMHPVLGDGPQPWLIAKLGWSMEQDADTLLDHWYEAAVGPEAASYLKQYFELWEQFWKTEATDSSWFQTSKDATFLSWNSYSYLAYAREEVMQSRPLLESAVAKAQTPAQKTRAQQLLRQFEYYEASTLSYPRQIKTLNNDGEVLAMLNELEQTLEVRLNMAKRRPGLIEEFNRNPAQKYPVDPIARGASWSGWSPDEFWQLLRYLENNGPLDQNNAILQRIRSFQQNAANPKLREFAHLLNRIDIEQSLAEDASFEEENVPSWNKWNPAGSALIEVSEEYASTGERSLRFKNASQAGVWKYVNVNAGLLASSVKFYTPPGTTSKGVIQIVIELHTGKDKLVYYSEAMTLADHAGQWTELTFLEEMPAQINGRDIQNILINTQIKNASDAVVYVDDIGVYQVRYGTAELIELVNSYIEEGKLAGAQAQPMISLLQTAEEKYQQNESKQYVSLLADFIEEAKRLRSNNVLSGGDYQALADEAFALIRKQIDFQYASQEFRTTHAGTYKVPVTIKNNSSETFTFELSGNITDGIQLNFDNPVTVPANQSSTVEGTLTVPEALEEGDYLMDIGLELSGKTVLQTKLKVAHYTNLLKNPGFEEADPANPLLAKDWVRIGSVAERSNEKKQNGSYAFKMMPDPNSYKEARSDHVTVIPGAKYRLSGWVYSENSQAQFGLRQTNQATGGTSLKYDFTAASNSIAEWQYFELELVPRADAKILQVYLRILKNAGAPVWFDNMKLEIIEMP</sequence>
<evidence type="ECO:0000256" key="3">
    <source>
        <dbReference type="SAM" id="SignalP"/>
    </source>
</evidence>
<evidence type="ECO:0000256" key="1">
    <source>
        <dbReference type="ARBA" id="ARBA00022801"/>
    </source>
</evidence>
<dbReference type="SUPFAM" id="SSF55545">
    <property type="entry name" value="beta-N-acetylhexosaminidase-like domain"/>
    <property type="match status" value="1"/>
</dbReference>
<feature type="signal peptide" evidence="3">
    <location>
        <begin position="1"/>
        <end position="32"/>
    </location>
</feature>
<accession>A0A329MRK2</accession>
<dbReference type="PANTHER" id="PTHR47406:SF2">
    <property type="entry name" value="ALPHA GLUCURONIDASE N-TERMINAL DOMAIN-CONTAINING PROTEIN"/>
    <property type="match status" value="1"/>
</dbReference>
<feature type="domain" description="FIMAH" evidence="4">
    <location>
        <begin position="1030"/>
        <end position="1109"/>
    </location>
</feature>
<keyword evidence="3" id="KW-0732">Signal</keyword>
<dbReference type="PANTHER" id="PTHR47406">
    <property type="entry name" value="COAGULATION FACTOR 5/8 TYPE, C-TERMINAL"/>
    <property type="match status" value="1"/>
</dbReference>
<dbReference type="RefSeq" id="WP_113029971.1">
    <property type="nucleotide sequence ID" value="NZ_QMFB01000002.1"/>
</dbReference>
<feature type="chain" id="PRO_5016341519" description="FIMAH domain-containing protein" evidence="3">
    <location>
        <begin position="33"/>
        <end position="1366"/>
    </location>
</feature>
<gene>
    <name evidence="5" type="ORF">DQG23_06425</name>
</gene>
<dbReference type="Gene3D" id="2.60.120.260">
    <property type="entry name" value="Galactose-binding domain-like"/>
    <property type="match status" value="2"/>
</dbReference>
<keyword evidence="6" id="KW-1185">Reference proteome</keyword>
<evidence type="ECO:0000256" key="2">
    <source>
        <dbReference type="SAM" id="MobiDB-lite"/>
    </source>
</evidence>
<protein>
    <recommendedName>
        <fullName evidence="4">FIMAH domain-containing protein</fullName>
    </recommendedName>
</protein>
<dbReference type="Gene3D" id="3.30.379.10">
    <property type="entry name" value="Chitobiase/beta-hexosaminidase domain 2-like"/>
    <property type="match status" value="1"/>
</dbReference>
<keyword evidence="1" id="KW-0378">Hydrolase</keyword>
<dbReference type="Proteomes" id="UP000250369">
    <property type="component" value="Unassembled WGS sequence"/>
</dbReference>
<dbReference type="Pfam" id="PF22888">
    <property type="entry name" value="FIMAH"/>
    <property type="match status" value="1"/>
</dbReference>
<dbReference type="Pfam" id="PF16126">
    <property type="entry name" value="DUF4838"/>
    <property type="match status" value="1"/>
</dbReference>
<feature type="compositionally biased region" description="Pro residues" evidence="2">
    <location>
        <begin position="184"/>
        <end position="214"/>
    </location>
</feature>
<dbReference type="OrthoDB" id="2515826at2"/>
<dbReference type="InterPro" id="IPR029018">
    <property type="entry name" value="Hex-like_dom2"/>
</dbReference>
<proteinExistence type="predicted"/>
<dbReference type="GO" id="GO:0005975">
    <property type="term" value="P:carbohydrate metabolic process"/>
    <property type="evidence" value="ECO:0007669"/>
    <property type="project" value="UniProtKB-ARBA"/>
</dbReference>
<feature type="region of interest" description="Disordered" evidence="2">
    <location>
        <begin position="165"/>
        <end position="220"/>
    </location>
</feature>
<name>A0A329MRK2_9BACL</name>
<evidence type="ECO:0000313" key="6">
    <source>
        <dbReference type="Proteomes" id="UP000250369"/>
    </source>
</evidence>
<dbReference type="EMBL" id="QMFB01000002">
    <property type="protein sequence ID" value="RAV22565.1"/>
    <property type="molecule type" value="Genomic_DNA"/>
</dbReference>
<dbReference type="InterPro" id="IPR054470">
    <property type="entry name" value="FIMAH_dom"/>
</dbReference>
<evidence type="ECO:0000259" key="4">
    <source>
        <dbReference type="Pfam" id="PF22888"/>
    </source>
</evidence>
<dbReference type="GO" id="GO:0016787">
    <property type="term" value="F:hydrolase activity"/>
    <property type="evidence" value="ECO:0007669"/>
    <property type="project" value="UniProtKB-KW"/>
</dbReference>
<organism evidence="5 6">
    <name type="scientific">Paenibacillus contaminans</name>
    <dbReference type="NCBI Taxonomy" id="450362"/>
    <lineage>
        <taxon>Bacteria</taxon>
        <taxon>Bacillati</taxon>
        <taxon>Bacillota</taxon>
        <taxon>Bacilli</taxon>
        <taxon>Bacillales</taxon>
        <taxon>Paenibacillaceae</taxon>
        <taxon>Paenibacillus</taxon>
    </lineage>
</organism>
<comment type="caution">
    <text evidence="5">The sequence shown here is derived from an EMBL/GenBank/DDBJ whole genome shotgun (WGS) entry which is preliminary data.</text>
</comment>
<reference evidence="5 6" key="1">
    <citation type="journal article" date="2009" name="Int. J. Syst. Evol. Microbiol.">
        <title>Paenibacillus contaminans sp. nov., isolated from a contaminated laboratory plate.</title>
        <authorList>
            <person name="Chou J.H."/>
            <person name="Lee J.H."/>
            <person name="Lin M.C."/>
            <person name="Chang P.S."/>
            <person name="Arun A.B."/>
            <person name="Young C.C."/>
            <person name="Chen W.M."/>
        </authorList>
    </citation>
    <scope>NUCLEOTIDE SEQUENCE [LARGE SCALE GENOMIC DNA]</scope>
    <source>
        <strain evidence="5 6">CKOBP-6</strain>
    </source>
</reference>